<sequence length="60" mass="6453">MARFRLPARRQAKPAKTIHTAGQNDVTIGRSAGAVTEGDGRESAADFVLTSTRQYHQPAS</sequence>
<feature type="compositionally biased region" description="Basic residues" evidence="1">
    <location>
        <begin position="1"/>
        <end position="13"/>
    </location>
</feature>
<protein>
    <submittedName>
        <fullName evidence="2">Uncharacterized protein</fullName>
    </submittedName>
</protein>
<evidence type="ECO:0000313" key="2">
    <source>
        <dbReference type="EMBL" id="PLK20129.1"/>
    </source>
</evidence>
<organism evidence="2 3">
    <name type="scientific">Natronobacterium gregoryi (strain ATCC 43098 / DSM 3393 / CCM 3738 / CIP 104747 / IAM 13177 / JCM 8860 / NBRC 102187 / NCIMB 2189 / SP2)</name>
    <dbReference type="NCBI Taxonomy" id="797304"/>
    <lineage>
        <taxon>Archaea</taxon>
        <taxon>Methanobacteriati</taxon>
        <taxon>Methanobacteriota</taxon>
        <taxon>Stenosarchaea group</taxon>
        <taxon>Halobacteria</taxon>
        <taxon>Halobacteriales</taxon>
        <taxon>Natrialbaceae</taxon>
        <taxon>Natronobacterium</taxon>
    </lineage>
</organism>
<accession>A0A2J4JDZ8</accession>
<comment type="caution">
    <text evidence="2">The sequence shown here is derived from an EMBL/GenBank/DDBJ whole genome shotgun (WGS) entry which is preliminary data.</text>
</comment>
<proteinExistence type="predicted"/>
<evidence type="ECO:0000256" key="1">
    <source>
        <dbReference type="SAM" id="MobiDB-lite"/>
    </source>
</evidence>
<gene>
    <name evidence="2" type="ORF">CYV19_11300</name>
</gene>
<evidence type="ECO:0000313" key="3">
    <source>
        <dbReference type="Proteomes" id="UP000234484"/>
    </source>
</evidence>
<dbReference type="Proteomes" id="UP000234484">
    <property type="component" value="Unassembled WGS sequence"/>
</dbReference>
<dbReference type="EMBL" id="PKKI01000031">
    <property type="protein sequence ID" value="PLK20129.1"/>
    <property type="molecule type" value="Genomic_DNA"/>
</dbReference>
<dbReference type="AlphaFoldDB" id="A0A2J4JDZ8"/>
<feature type="region of interest" description="Disordered" evidence="1">
    <location>
        <begin position="1"/>
        <end position="24"/>
    </location>
</feature>
<name>A0A2J4JDZ8_NATGS</name>
<reference evidence="2 3" key="1">
    <citation type="submission" date="2017-12" db="EMBL/GenBank/DDBJ databases">
        <title>The characterization of oligonucleotides binding to NgAgo.</title>
        <authorList>
            <person name="Jiang L."/>
            <person name="He B."/>
            <person name="Kang J."/>
            <person name="Yu M."/>
            <person name="Li N."/>
            <person name="Fang Y."/>
            <person name="Tang Z."/>
            <person name="Wu P."/>
            <person name="Yao P."/>
            <person name="Huang J."/>
        </authorList>
    </citation>
    <scope>NUCLEOTIDE SEQUENCE [LARGE SCALE GENOMIC DNA]</scope>
    <source>
        <strain evidence="2 3">SP2</strain>
        <tissue evidence="2">Freeze-dried powder thallus</tissue>
    </source>
</reference>